<dbReference type="RefSeq" id="WP_188782696.1">
    <property type="nucleotide sequence ID" value="NZ_BMNI01000001.1"/>
</dbReference>
<dbReference type="SUPFAM" id="SSF55729">
    <property type="entry name" value="Acyl-CoA N-acyltransferases (Nat)"/>
    <property type="match status" value="1"/>
</dbReference>
<dbReference type="PROSITE" id="PS51186">
    <property type="entry name" value="GNAT"/>
    <property type="match status" value="1"/>
</dbReference>
<keyword evidence="1" id="KW-0808">Transferase</keyword>
<dbReference type="PANTHER" id="PTHR43877">
    <property type="entry name" value="AMINOALKYLPHOSPHONATE N-ACETYLTRANSFERASE-RELATED-RELATED"/>
    <property type="match status" value="1"/>
</dbReference>
<name>A0ABQ2N7R8_9ACTN</name>
<evidence type="ECO:0000256" key="2">
    <source>
        <dbReference type="ARBA" id="ARBA00023315"/>
    </source>
</evidence>
<sequence length="167" mass="18305">MRHRKPRTTVVIRRATPADVDGVLAVGRATWPPTYGPLVGDAYVDHVLASWWTPESTHASIERGVVWVADDGGEVVGMASYGLRERTATIGRLYVRPERQREGVGEALLAKVLGAVAGTADRVTLAFMDGNEAARLFYGARGFVETRRETDALGGPDDVWMELDLRR</sequence>
<dbReference type="InterPro" id="IPR000182">
    <property type="entry name" value="GNAT_dom"/>
</dbReference>
<evidence type="ECO:0000256" key="1">
    <source>
        <dbReference type="ARBA" id="ARBA00022679"/>
    </source>
</evidence>
<comment type="caution">
    <text evidence="4">The sequence shown here is derived from an EMBL/GenBank/DDBJ whole genome shotgun (WGS) entry which is preliminary data.</text>
</comment>
<gene>
    <name evidence="4" type="ORF">GCM10011584_08520</name>
</gene>
<dbReference type="Gene3D" id="3.40.630.30">
    <property type="match status" value="1"/>
</dbReference>
<feature type="domain" description="N-acetyltransferase" evidence="3">
    <location>
        <begin position="10"/>
        <end position="166"/>
    </location>
</feature>
<evidence type="ECO:0000313" key="4">
    <source>
        <dbReference type="EMBL" id="GGO86372.1"/>
    </source>
</evidence>
<keyword evidence="5" id="KW-1185">Reference proteome</keyword>
<dbReference type="EMBL" id="BMNI01000001">
    <property type="protein sequence ID" value="GGO86372.1"/>
    <property type="molecule type" value="Genomic_DNA"/>
</dbReference>
<reference evidence="5" key="1">
    <citation type="journal article" date="2019" name="Int. J. Syst. Evol. Microbiol.">
        <title>The Global Catalogue of Microorganisms (GCM) 10K type strain sequencing project: providing services to taxonomists for standard genome sequencing and annotation.</title>
        <authorList>
            <consortium name="The Broad Institute Genomics Platform"/>
            <consortium name="The Broad Institute Genome Sequencing Center for Infectious Disease"/>
            <person name="Wu L."/>
            <person name="Ma J."/>
        </authorList>
    </citation>
    <scope>NUCLEOTIDE SEQUENCE [LARGE SCALE GENOMIC DNA]</scope>
    <source>
        <strain evidence="5">CGMCC 4.7371</strain>
    </source>
</reference>
<dbReference type="Pfam" id="PF13508">
    <property type="entry name" value="Acetyltransf_7"/>
    <property type="match status" value="1"/>
</dbReference>
<dbReference type="Proteomes" id="UP000655410">
    <property type="component" value="Unassembled WGS sequence"/>
</dbReference>
<evidence type="ECO:0000259" key="3">
    <source>
        <dbReference type="PROSITE" id="PS51186"/>
    </source>
</evidence>
<accession>A0ABQ2N7R8</accession>
<keyword evidence="2" id="KW-0012">Acyltransferase</keyword>
<proteinExistence type="predicted"/>
<dbReference type="InterPro" id="IPR050832">
    <property type="entry name" value="Bact_Acetyltransf"/>
</dbReference>
<dbReference type="CDD" id="cd04301">
    <property type="entry name" value="NAT_SF"/>
    <property type="match status" value="1"/>
</dbReference>
<evidence type="ECO:0000313" key="5">
    <source>
        <dbReference type="Proteomes" id="UP000655410"/>
    </source>
</evidence>
<dbReference type="InterPro" id="IPR016181">
    <property type="entry name" value="Acyl_CoA_acyltransferase"/>
</dbReference>
<organism evidence="4 5">
    <name type="scientific">Nocardioides phosphati</name>
    <dbReference type="NCBI Taxonomy" id="1867775"/>
    <lineage>
        <taxon>Bacteria</taxon>
        <taxon>Bacillati</taxon>
        <taxon>Actinomycetota</taxon>
        <taxon>Actinomycetes</taxon>
        <taxon>Propionibacteriales</taxon>
        <taxon>Nocardioidaceae</taxon>
        <taxon>Nocardioides</taxon>
    </lineage>
</organism>
<protein>
    <recommendedName>
        <fullName evidence="3">N-acetyltransferase domain-containing protein</fullName>
    </recommendedName>
</protein>